<dbReference type="GO" id="GO:0016020">
    <property type="term" value="C:membrane"/>
    <property type="evidence" value="ECO:0007669"/>
    <property type="project" value="UniProtKB-SubCell"/>
</dbReference>
<dbReference type="InterPro" id="IPR002067">
    <property type="entry name" value="MCP"/>
</dbReference>
<evidence type="ECO:0000313" key="12">
    <source>
        <dbReference type="Proteomes" id="UP000008744"/>
    </source>
</evidence>
<keyword evidence="4 8" id="KW-0812">Transmembrane</keyword>
<dbReference type="PROSITE" id="PS51257">
    <property type="entry name" value="PROKAR_LIPOPROTEIN"/>
    <property type="match status" value="1"/>
</dbReference>
<dbReference type="AlphaFoldDB" id="B4GZW3"/>
<gene>
    <name evidence="11" type="primary">Dper\GL22710</name>
    <name evidence="11" type="ORF">Dper_GL22710</name>
</gene>
<dbReference type="eggNOG" id="KOG0759">
    <property type="taxonomic scope" value="Eukaryota"/>
</dbReference>
<organism evidence="12">
    <name type="scientific">Drosophila persimilis</name>
    <name type="common">Fruit fly</name>
    <dbReference type="NCBI Taxonomy" id="7234"/>
    <lineage>
        <taxon>Eukaryota</taxon>
        <taxon>Metazoa</taxon>
        <taxon>Ecdysozoa</taxon>
        <taxon>Arthropoda</taxon>
        <taxon>Hexapoda</taxon>
        <taxon>Insecta</taxon>
        <taxon>Pterygota</taxon>
        <taxon>Neoptera</taxon>
        <taxon>Endopterygota</taxon>
        <taxon>Diptera</taxon>
        <taxon>Brachycera</taxon>
        <taxon>Muscomorpha</taxon>
        <taxon>Ephydroidea</taxon>
        <taxon>Drosophilidae</taxon>
        <taxon>Drosophila</taxon>
        <taxon>Sophophora</taxon>
    </lineage>
</organism>
<evidence type="ECO:0000256" key="7">
    <source>
        <dbReference type="ARBA" id="ARBA00023136"/>
    </source>
</evidence>
<dbReference type="GO" id="GO:0055085">
    <property type="term" value="P:transmembrane transport"/>
    <property type="evidence" value="ECO:0007669"/>
    <property type="project" value="InterPro"/>
</dbReference>
<dbReference type="Pfam" id="PF00153">
    <property type="entry name" value="Mito_carr"/>
    <property type="match status" value="3"/>
</dbReference>
<keyword evidence="7 8" id="KW-0472">Membrane</keyword>
<feature type="repeat" description="Solcar" evidence="8">
    <location>
        <begin position="105"/>
        <end position="192"/>
    </location>
</feature>
<dbReference type="PhylomeDB" id="B4GZW3"/>
<keyword evidence="5" id="KW-0677">Repeat</keyword>
<evidence type="ECO:0000256" key="10">
    <source>
        <dbReference type="SAM" id="Phobius"/>
    </source>
</evidence>
<comment type="similarity">
    <text evidence="2 9">Belongs to the mitochondrial carrier (TC 2.A.29) family.</text>
</comment>
<dbReference type="EMBL" id="CH479199">
    <property type="protein sequence ID" value="EDW29540.1"/>
    <property type="molecule type" value="Genomic_DNA"/>
</dbReference>
<evidence type="ECO:0000256" key="5">
    <source>
        <dbReference type="ARBA" id="ARBA00022737"/>
    </source>
</evidence>
<dbReference type="OMA" id="KHMMRFG"/>
<dbReference type="Gene3D" id="1.50.40.10">
    <property type="entry name" value="Mitochondrial carrier domain"/>
    <property type="match status" value="1"/>
</dbReference>
<sequence>MHKIVYKKNTEKPELRARCWSAGVASTIVACVVAPVDLVKTHMQTQKNKKGMLQTAGKVMRLRGPLGFYNGFSAAALRQMTSTNIRFGIYEVGRHADVVPNSNLAKLGLSGFAGAAASICGIPMDLINVRMQNDMKLPHGERRNYRNIVDAFVRISREEGWRALYTGGTSAVLKAAVNTCGQIGLYDIVKTKLSTRFGMKDDIVLHFDSSLISSIFSTVISHPFDVLKTLMMNARPGQFPSISHALKHMMRFGKLGPFRGLAPTMLRKGPATVCLLVFYEQLRLRFGYVDTKKRD</sequence>
<name>B4GZW3_DROPE</name>
<dbReference type="OrthoDB" id="448427at2759"/>
<evidence type="ECO:0000256" key="3">
    <source>
        <dbReference type="ARBA" id="ARBA00022448"/>
    </source>
</evidence>
<protein>
    <submittedName>
        <fullName evidence="11">GL22710</fullName>
    </submittedName>
</protein>
<dbReference type="InterPro" id="IPR018108">
    <property type="entry name" value="MCP_transmembrane"/>
</dbReference>
<keyword evidence="12" id="KW-1185">Reference proteome</keyword>
<evidence type="ECO:0000256" key="8">
    <source>
        <dbReference type="PROSITE-ProRule" id="PRU00282"/>
    </source>
</evidence>
<evidence type="ECO:0000256" key="6">
    <source>
        <dbReference type="ARBA" id="ARBA00022989"/>
    </source>
</evidence>
<feature type="repeat" description="Solcar" evidence="8">
    <location>
        <begin position="201"/>
        <end position="285"/>
    </location>
</feature>
<dbReference type="SUPFAM" id="SSF103506">
    <property type="entry name" value="Mitochondrial carrier"/>
    <property type="match status" value="1"/>
</dbReference>
<dbReference type="Proteomes" id="UP000008744">
    <property type="component" value="Unassembled WGS sequence"/>
</dbReference>
<reference evidence="11 12" key="1">
    <citation type="journal article" date="2007" name="Nature">
        <title>Evolution of genes and genomes on the Drosophila phylogeny.</title>
        <authorList>
            <consortium name="Drosophila 12 Genomes Consortium"/>
            <person name="Clark A.G."/>
            <person name="Eisen M.B."/>
            <person name="Smith D.R."/>
            <person name="Bergman C.M."/>
            <person name="Oliver B."/>
            <person name="Markow T.A."/>
            <person name="Kaufman T.C."/>
            <person name="Kellis M."/>
            <person name="Gelbart W."/>
            <person name="Iyer V.N."/>
            <person name="Pollard D.A."/>
            <person name="Sackton T.B."/>
            <person name="Larracuente A.M."/>
            <person name="Singh N.D."/>
            <person name="Abad J.P."/>
            <person name="Abt D.N."/>
            <person name="Adryan B."/>
            <person name="Aguade M."/>
            <person name="Akashi H."/>
            <person name="Anderson W.W."/>
            <person name="Aquadro C.F."/>
            <person name="Ardell D.H."/>
            <person name="Arguello R."/>
            <person name="Artieri C.G."/>
            <person name="Barbash D.A."/>
            <person name="Barker D."/>
            <person name="Barsanti P."/>
            <person name="Batterham P."/>
            <person name="Batzoglou S."/>
            <person name="Begun D."/>
            <person name="Bhutkar A."/>
            <person name="Blanco E."/>
            <person name="Bosak S.A."/>
            <person name="Bradley R.K."/>
            <person name="Brand A.D."/>
            <person name="Brent M.R."/>
            <person name="Brooks A.N."/>
            <person name="Brown R.H."/>
            <person name="Butlin R.K."/>
            <person name="Caggese C."/>
            <person name="Calvi B.R."/>
            <person name="Bernardo de Carvalho A."/>
            <person name="Caspi A."/>
            <person name="Castrezana S."/>
            <person name="Celniker S.E."/>
            <person name="Chang J.L."/>
            <person name="Chapple C."/>
            <person name="Chatterji S."/>
            <person name="Chinwalla A."/>
            <person name="Civetta A."/>
            <person name="Clifton S.W."/>
            <person name="Comeron J.M."/>
            <person name="Costello J.C."/>
            <person name="Coyne J.A."/>
            <person name="Daub J."/>
            <person name="David R.G."/>
            <person name="Delcher A.L."/>
            <person name="Delehaunty K."/>
            <person name="Do C.B."/>
            <person name="Ebling H."/>
            <person name="Edwards K."/>
            <person name="Eickbush T."/>
            <person name="Evans J.D."/>
            <person name="Filipski A."/>
            <person name="Findeiss S."/>
            <person name="Freyhult E."/>
            <person name="Fulton L."/>
            <person name="Fulton R."/>
            <person name="Garcia A.C."/>
            <person name="Gardiner A."/>
            <person name="Garfield D.A."/>
            <person name="Garvin B.E."/>
            <person name="Gibson G."/>
            <person name="Gilbert D."/>
            <person name="Gnerre S."/>
            <person name="Godfrey J."/>
            <person name="Good R."/>
            <person name="Gotea V."/>
            <person name="Gravely B."/>
            <person name="Greenberg A.J."/>
            <person name="Griffiths-Jones S."/>
            <person name="Gross S."/>
            <person name="Guigo R."/>
            <person name="Gustafson E.A."/>
            <person name="Haerty W."/>
            <person name="Hahn M.W."/>
            <person name="Halligan D.L."/>
            <person name="Halpern A.L."/>
            <person name="Halter G.M."/>
            <person name="Han M.V."/>
            <person name="Heger A."/>
            <person name="Hillier L."/>
            <person name="Hinrichs A.S."/>
            <person name="Holmes I."/>
            <person name="Hoskins R.A."/>
            <person name="Hubisz M.J."/>
            <person name="Hultmark D."/>
            <person name="Huntley M.A."/>
            <person name="Jaffe D.B."/>
            <person name="Jagadeeshan S."/>
            <person name="Jeck W.R."/>
            <person name="Johnson J."/>
            <person name="Jones C.D."/>
            <person name="Jordan W.C."/>
            <person name="Karpen G.H."/>
            <person name="Kataoka E."/>
            <person name="Keightley P.D."/>
            <person name="Kheradpour P."/>
            <person name="Kirkness E.F."/>
            <person name="Koerich L.B."/>
            <person name="Kristiansen K."/>
            <person name="Kudrna D."/>
            <person name="Kulathinal R.J."/>
            <person name="Kumar S."/>
            <person name="Kwok R."/>
            <person name="Lander E."/>
            <person name="Langley C.H."/>
            <person name="Lapoint R."/>
            <person name="Lazzaro B.P."/>
            <person name="Lee S.J."/>
            <person name="Levesque L."/>
            <person name="Li R."/>
            <person name="Lin C.F."/>
            <person name="Lin M.F."/>
            <person name="Lindblad-Toh K."/>
            <person name="Llopart A."/>
            <person name="Long M."/>
            <person name="Low L."/>
            <person name="Lozovsky E."/>
            <person name="Lu J."/>
            <person name="Luo M."/>
            <person name="Machado C.A."/>
            <person name="Makalowski W."/>
            <person name="Marzo M."/>
            <person name="Matsuda M."/>
            <person name="Matzkin L."/>
            <person name="McAllister B."/>
            <person name="McBride C.S."/>
            <person name="McKernan B."/>
            <person name="McKernan K."/>
            <person name="Mendez-Lago M."/>
            <person name="Minx P."/>
            <person name="Mollenhauer M.U."/>
            <person name="Montooth K."/>
            <person name="Mount S.M."/>
            <person name="Mu X."/>
            <person name="Myers E."/>
            <person name="Negre B."/>
            <person name="Newfeld S."/>
            <person name="Nielsen R."/>
            <person name="Noor M.A."/>
            <person name="O'Grady P."/>
            <person name="Pachter L."/>
            <person name="Papaceit M."/>
            <person name="Parisi M.J."/>
            <person name="Parisi M."/>
            <person name="Parts L."/>
            <person name="Pedersen J.S."/>
            <person name="Pesole G."/>
            <person name="Phillippy A.M."/>
            <person name="Ponting C.P."/>
            <person name="Pop M."/>
            <person name="Porcelli D."/>
            <person name="Powell J.R."/>
            <person name="Prohaska S."/>
            <person name="Pruitt K."/>
            <person name="Puig M."/>
            <person name="Quesneville H."/>
            <person name="Ram K.R."/>
            <person name="Rand D."/>
            <person name="Rasmussen M.D."/>
            <person name="Reed L.K."/>
            <person name="Reenan R."/>
            <person name="Reily A."/>
            <person name="Remington K.A."/>
            <person name="Rieger T.T."/>
            <person name="Ritchie M.G."/>
            <person name="Robin C."/>
            <person name="Rogers Y.H."/>
            <person name="Rohde C."/>
            <person name="Rozas J."/>
            <person name="Rubenfield M.J."/>
            <person name="Ruiz A."/>
            <person name="Russo S."/>
            <person name="Salzberg S.L."/>
            <person name="Sanchez-Gracia A."/>
            <person name="Saranga D.J."/>
            <person name="Sato H."/>
            <person name="Schaeffer S.W."/>
            <person name="Schatz M.C."/>
            <person name="Schlenke T."/>
            <person name="Schwartz R."/>
            <person name="Segarra C."/>
            <person name="Singh R.S."/>
            <person name="Sirot L."/>
            <person name="Sirota M."/>
            <person name="Sisneros N.B."/>
            <person name="Smith C.D."/>
            <person name="Smith T.F."/>
            <person name="Spieth J."/>
            <person name="Stage D.E."/>
            <person name="Stark A."/>
            <person name="Stephan W."/>
            <person name="Strausberg R.L."/>
            <person name="Strempel S."/>
            <person name="Sturgill D."/>
            <person name="Sutton G."/>
            <person name="Sutton G.G."/>
            <person name="Tao W."/>
            <person name="Teichmann S."/>
            <person name="Tobari Y.N."/>
            <person name="Tomimura Y."/>
            <person name="Tsolas J.M."/>
            <person name="Valente V.L."/>
            <person name="Venter E."/>
            <person name="Venter J.C."/>
            <person name="Vicario S."/>
            <person name="Vieira F.G."/>
            <person name="Vilella A.J."/>
            <person name="Villasante A."/>
            <person name="Walenz B."/>
            <person name="Wang J."/>
            <person name="Wasserman M."/>
            <person name="Watts T."/>
            <person name="Wilson D."/>
            <person name="Wilson R.K."/>
            <person name="Wing R.A."/>
            <person name="Wolfner M.F."/>
            <person name="Wong A."/>
            <person name="Wong G.K."/>
            <person name="Wu C.I."/>
            <person name="Wu G."/>
            <person name="Yamamoto D."/>
            <person name="Yang H.P."/>
            <person name="Yang S.P."/>
            <person name="Yorke J.A."/>
            <person name="Yoshida K."/>
            <person name="Zdobnov E."/>
            <person name="Zhang P."/>
            <person name="Zhang Y."/>
            <person name="Zimin A.V."/>
            <person name="Baldwin J."/>
            <person name="Abdouelleil A."/>
            <person name="Abdulkadir J."/>
            <person name="Abebe A."/>
            <person name="Abera B."/>
            <person name="Abreu J."/>
            <person name="Acer S.C."/>
            <person name="Aftuck L."/>
            <person name="Alexander A."/>
            <person name="An P."/>
            <person name="Anderson E."/>
            <person name="Anderson S."/>
            <person name="Arachi H."/>
            <person name="Azer M."/>
            <person name="Bachantsang P."/>
            <person name="Barry A."/>
            <person name="Bayul T."/>
            <person name="Berlin A."/>
            <person name="Bessette D."/>
            <person name="Bloom T."/>
            <person name="Blye J."/>
            <person name="Boguslavskiy L."/>
            <person name="Bonnet C."/>
            <person name="Boukhgalter B."/>
            <person name="Bourzgui I."/>
            <person name="Brown A."/>
            <person name="Cahill P."/>
            <person name="Channer S."/>
            <person name="Cheshatsang Y."/>
            <person name="Chuda L."/>
            <person name="Citroen M."/>
            <person name="Collymore A."/>
            <person name="Cooke P."/>
            <person name="Costello M."/>
            <person name="D'Aco K."/>
            <person name="Daza R."/>
            <person name="De Haan G."/>
            <person name="DeGray S."/>
            <person name="DeMaso C."/>
            <person name="Dhargay N."/>
            <person name="Dooley K."/>
            <person name="Dooley E."/>
            <person name="Doricent M."/>
            <person name="Dorje P."/>
            <person name="Dorjee K."/>
            <person name="Dupes A."/>
            <person name="Elong R."/>
            <person name="Falk J."/>
            <person name="Farina A."/>
            <person name="Faro S."/>
            <person name="Ferguson D."/>
            <person name="Fisher S."/>
            <person name="Foley C.D."/>
            <person name="Franke A."/>
            <person name="Friedrich D."/>
            <person name="Gadbois L."/>
            <person name="Gearin G."/>
            <person name="Gearin C.R."/>
            <person name="Giannoukos G."/>
            <person name="Goode T."/>
            <person name="Graham J."/>
            <person name="Grandbois E."/>
            <person name="Grewal S."/>
            <person name="Gyaltsen K."/>
            <person name="Hafez N."/>
            <person name="Hagos B."/>
            <person name="Hall J."/>
            <person name="Henson C."/>
            <person name="Hollinger A."/>
            <person name="Honan T."/>
            <person name="Huard M.D."/>
            <person name="Hughes L."/>
            <person name="Hurhula B."/>
            <person name="Husby M.E."/>
            <person name="Kamat A."/>
            <person name="Kanga B."/>
            <person name="Kashin S."/>
            <person name="Khazanovich D."/>
            <person name="Kisner P."/>
            <person name="Lance K."/>
            <person name="Lara M."/>
            <person name="Lee W."/>
            <person name="Lennon N."/>
            <person name="Letendre F."/>
            <person name="LeVine R."/>
            <person name="Lipovsky A."/>
            <person name="Liu X."/>
            <person name="Liu J."/>
            <person name="Liu S."/>
            <person name="Lokyitsang T."/>
            <person name="Lokyitsang Y."/>
            <person name="Lubonja R."/>
            <person name="Lui A."/>
            <person name="MacDonald P."/>
            <person name="Magnisalis V."/>
            <person name="Maru K."/>
            <person name="Matthews C."/>
            <person name="McCusker W."/>
            <person name="McDonough S."/>
            <person name="Mehta T."/>
            <person name="Meldrim J."/>
            <person name="Meneus L."/>
            <person name="Mihai O."/>
            <person name="Mihalev A."/>
            <person name="Mihova T."/>
            <person name="Mittelman R."/>
            <person name="Mlenga V."/>
            <person name="Montmayeur A."/>
            <person name="Mulrain L."/>
            <person name="Navidi A."/>
            <person name="Naylor J."/>
            <person name="Negash T."/>
            <person name="Nguyen T."/>
            <person name="Nguyen N."/>
            <person name="Nicol R."/>
            <person name="Norbu C."/>
            <person name="Norbu N."/>
            <person name="Novod N."/>
            <person name="O'Neill B."/>
            <person name="Osman S."/>
            <person name="Markiewicz E."/>
            <person name="Oyono O.L."/>
            <person name="Patti C."/>
            <person name="Phunkhang P."/>
            <person name="Pierre F."/>
            <person name="Priest M."/>
            <person name="Raghuraman S."/>
            <person name="Rege F."/>
            <person name="Reyes R."/>
            <person name="Rise C."/>
            <person name="Rogov P."/>
            <person name="Ross K."/>
            <person name="Ryan E."/>
            <person name="Settipalli S."/>
            <person name="Shea T."/>
            <person name="Sherpa N."/>
            <person name="Shi L."/>
            <person name="Shih D."/>
            <person name="Sparrow T."/>
            <person name="Spaulding J."/>
            <person name="Stalker J."/>
            <person name="Stange-Thomann N."/>
            <person name="Stavropoulos S."/>
            <person name="Stone C."/>
            <person name="Strader C."/>
            <person name="Tesfaye S."/>
            <person name="Thomson T."/>
            <person name="Thoulutsang Y."/>
            <person name="Thoulutsang D."/>
            <person name="Topham K."/>
            <person name="Topping I."/>
            <person name="Tsamla T."/>
            <person name="Vassiliev H."/>
            <person name="Vo A."/>
            <person name="Wangchuk T."/>
            <person name="Wangdi T."/>
            <person name="Weiand M."/>
            <person name="Wilkinson J."/>
            <person name="Wilson A."/>
            <person name="Yadav S."/>
            <person name="Young G."/>
            <person name="Yu Q."/>
            <person name="Zembek L."/>
            <person name="Zhong D."/>
            <person name="Zimmer A."/>
            <person name="Zwirko Z."/>
            <person name="Jaffe D.B."/>
            <person name="Alvarez P."/>
            <person name="Brockman W."/>
            <person name="Butler J."/>
            <person name="Chin C."/>
            <person name="Gnerre S."/>
            <person name="Grabherr M."/>
            <person name="Kleber M."/>
            <person name="Mauceli E."/>
            <person name="MacCallum I."/>
        </authorList>
    </citation>
    <scope>NUCLEOTIDE SEQUENCE [LARGE SCALE GENOMIC DNA]</scope>
    <source>
        <strain evidence="12">MSH-3 / Tucson 14011-0111.49</strain>
    </source>
</reference>
<feature type="transmembrane region" description="Helical" evidence="10">
    <location>
        <begin position="20"/>
        <end position="39"/>
    </location>
</feature>
<evidence type="ECO:0000313" key="11">
    <source>
        <dbReference type="EMBL" id="EDW29540.1"/>
    </source>
</evidence>
<accession>B4GZW3</accession>
<evidence type="ECO:0000256" key="1">
    <source>
        <dbReference type="ARBA" id="ARBA00004141"/>
    </source>
</evidence>
<dbReference type="PRINTS" id="PR00926">
    <property type="entry name" value="MITOCARRIER"/>
</dbReference>
<dbReference type="PROSITE" id="PS50920">
    <property type="entry name" value="SOLCAR"/>
    <property type="match status" value="3"/>
</dbReference>
<dbReference type="PANTHER" id="PTHR45618">
    <property type="entry name" value="MITOCHONDRIAL DICARBOXYLATE CARRIER-RELATED"/>
    <property type="match status" value="1"/>
</dbReference>
<comment type="subcellular location">
    <subcellularLocation>
        <location evidence="1">Membrane</location>
        <topology evidence="1">Multi-pass membrane protein</topology>
    </subcellularLocation>
</comment>
<feature type="repeat" description="Solcar" evidence="8">
    <location>
        <begin position="13"/>
        <end position="96"/>
    </location>
</feature>
<dbReference type="InterPro" id="IPR050391">
    <property type="entry name" value="Mito_Metabolite_Transporter"/>
</dbReference>
<dbReference type="HOGENOM" id="CLU_015166_14_1_1"/>
<evidence type="ECO:0000256" key="9">
    <source>
        <dbReference type="RuleBase" id="RU000488"/>
    </source>
</evidence>
<dbReference type="KEGG" id="dpe:6599025"/>
<evidence type="ECO:0000256" key="4">
    <source>
        <dbReference type="ARBA" id="ARBA00022692"/>
    </source>
</evidence>
<dbReference type="InterPro" id="IPR023395">
    <property type="entry name" value="MCP_dom_sf"/>
</dbReference>
<proteinExistence type="inferred from homology"/>
<keyword evidence="3 9" id="KW-0813">Transport</keyword>
<evidence type="ECO:0000256" key="2">
    <source>
        <dbReference type="ARBA" id="ARBA00006375"/>
    </source>
</evidence>
<keyword evidence="6 10" id="KW-1133">Transmembrane helix</keyword>